<feature type="region of interest" description="Disordered" evidence="1">
    <location>
        <begin position="150"/>
        <end position="243"/>
    </location>
</feature>
<evidence type="ECO:0000313" key="2">
    <source>
        <dbReference type="EMBL" id="EEC15356.1"/>
    </source>
</evidence>
<dbReference type="VEuPathDB" id="VectorBase:ISCI011680"/>
<feature type="region of interest" description="Disordered" evidence="1">
    <location>
        <begin position="1"/>
        <end position="42"/>
    </location>
</feature>
<feature type="region of interest" description="Disordered" evidence="1">
    <location>
        <begin position="80"/>
        <end position="114"/>
    </location>
</feature>
<protein>
    <submittedName>
        <fullName evidence="2 3">Uncharacterized protein</fullName>
    </submittedName>
</protein>
<feature type="compositionally biased region" description="Basic residues" evidence="1">
    <location>
        <begin position="179"/>
        <end position="189"/>
    </location>
</feature>
<organism>
    <name type="scientific">Ixodes scapularis</name>
    <name type="common">Black-legged tick</name>
    <name type="synonym">Deer tick</name>
    <dbReference type="NCBI Taxonomy" id="6945"/>
    <lineage>
        <taxon>Eukaryota</taxon>
        <taxon>Metazoa</taxon>
        <taxon>Ecdysozoa</taxon>
        <taxon>Arthropoda</taxon>
        <taxon>Chelicerata</taxon>
        <taxon>Arachnida</taxon>
        <taxon>Acari</taxon>
        <taxon>Parasitiformes</taxon>
        <taxon>Ixodida</taxon>
        <taxon>Ixodoidea</taxon>
        <taxon>Ixodidae</taxon>
        <taxon>Ixodinae</taxon>
        <taxon>Ixodes</taxon>
    </lineage>
</organism>
<accession>B7Q934</accession>
<evidence type="ECO:0000256" key="1">
    <source>
        <dbReference type="SAM" id="MobiDB-lite"/>
    </source>
</evidence>
<dbReference type="VEuPathDB" id="VectorBase:ISCW011680"/>
<reference evidence="3" key="2">
    <citation type="submission" date="2020-05" db="UniProtKB">
        <authorList>
            <consortium name="EnsemblMetazoa"/>
        </authorList>
    </citation>
    <scope>IDENTIFICATION</scope>
    <source>
        <strain evidence="3">wikel</strain>
    </source>
</reference>
<dbReference type="OrthoDB" id="6510244at2759"/>
<evidence type="ECO:0000313" key="3">
    <source>
        <dbReference type="EnsemblMetazoa" id="ISCW011680-PA"/>
    </source>
</evidence>
<evidence type="ECO:0000313" key="4">
    <source>
        <dbReference type="Proteomes" id="UP000001555"/>
    </source>
</evidence>
<dbReference type="Proteomes" id="UP000001555">
    <property type="component" value="Unassembled WGS sequence"/>
</dbReference>
<gene>
    <name evidence="2" type="ORF">IscW_ISCW011680</name>
</gene>
<proteinExistence type="predicted"/>
<dbReference type="HOGENOM" id="CLU_895946_0_0_1"/>
<reference evidence="2 4" key="1">
    <citation type="submission" date="2008-03" db="EMBL/GenBank/DDBJ databases">
        <title>Annotation of Ixodes scapularis.</title>
        <authorList>
            <consortium name="Ixodes scapularis Genome Project Consortium"/>
            <person name="Caler E."/>
            <person name="Hannick L.I."/>
            <person name="Bidwell S."/>
            <person name="Joardar V."/>
            <person name="Thiagarajan M."/>
            <person name="Amedeo P."/>
            <person name="Galinsky K.J."/>
            <person name="Schobel S."/>
            <person name="Inman J."/>
            <person name="Hostetler J."/>
            <person name="Miller J."/>
            <person name="Hammond M."/>
            <person name="Megy K."/>
            <person name="Lawson D."/>
            <person name="Kodira C."/>
            <person name="Sutton G."/>
            <person name="Meyer J."/>
            <person name="Hill C.A."/>
            <person name="Birren B."/>
            <person name="Nene V."/>
            <person name="Collins F."/>
            <person name="Alarcon-Chaidez F."/>
            <person name="Wikel S."/>
            <person name="Strausberg R."/>
        </authorList>
    </citation>
    <scope>NUCLEOTIDE SEQUENCE [LARGE SCALE GENOMIC DNA]</scope>
    <source>
        <strain evidence="4">Wikel</strain>
        <strain evidence="2">Wikel colony</strain>
    </source>
</reference>
<feature type="compositionally biased region" description="Basic and acidic residues" evidence="1">
    <location>
        <begin position="80"/>
        <end position="108"/>
    </location>
</feature>
<dbReference type="InParanoid" id="B7Q934"/>
<dbReference type="AlphaFoldDB" id="B7Q934"/>
<dbReference type="VEuPathDB" id="VectorBase:ISCP_021466"/>
<dbReference type="EMBL" id="ABJB010404870">
    <property type="status" value="NOT_ANNOTATED_CDS"/>
    <property type="molecule type" value="Genomic_DNA"/>
</dbReference>
<dbReference type="PaxDb" id="6945-B7Q934"/>
<feature type="non-terminal residue" evidence="2">
    <location>
        <position position="1"/>
    </location>
</feature>
<name>B7Q934_IXOSC</name>
<sequence>TDTRMKMTDDPRYAESLPSAKQKSAPVSPLKQASPSKAAAARQPLTGGGLYTAMNDNVKTDMVAGITDHRSHLDELSKTMQDRVREEESNYARDVKGAPEKKDQEVPKQEALAGVSNVSTKTYAYITDNRSRMRELSGTTRERLREEEDSYLRDMHPHPGMKAELVKPSDSSSSDRGRSRSKSRSKTMSRRAVSEGKYPQSITISVGRTSSTTERSRSRSCTLSPVRSVVTGPNRSPRQAGKRWKEISISSSYSSASSRTNGSIIGVSSNAGTASTHTSYYCDPSKRPLFRSCSMTNMPPSSTAQSPVRCL</sequence>
<dbReference type="EnsemblMetazoa" id="ISCW011680-RA">
    <property type="protein sequence ID" value="ISCW011680-PA"/>
    <property type="gene ID" value="ISCW011680"/>
</dbReference>
<dbReference type="EMBL" id="DS887127">
    <property type="protein sequence ID" value="EEC15356.1"/>
    <property type="molecule type" value="Genomic_DNA"/>
</dbReference>
<feature type="non-terminal residue" evidence="2">
    <location>
        <position position="311"/>
    </location>
</feature>
<feature type="compositionally biased region" description="Low complexity" evidence="1">
    <location>
        <begin position="208"/>
        <end position="224"/>
    </location>
</feature>
<feature type="compositionally biased region" description="Basic and acidic residues" evidence="1">
    <location>
        <begin position="1"/>
        <end position="13"/>
    </location>
</feature>
<keyword evidence="4" id="KW-1185">Reference proteome</keyword>
<feature type="compositionally biased region" description="Basic and acidic residues" evidence="1">
    <location>
        <begin position="129"/>
        <end position="145"/>
    </location>
</feature>
<feature type="region of interest" description="Disordered" evidence="1">
    <location>
        <begin position="126"/>
        <end position="145"/>
    </location>
</feature>